<protein>
    <submittedName>
        <fullName evidence="10">1,4-dihydropyridine esterase</fullName>
    </submittedName>
</protein>
<evidence type="ECO:0000313" key="11">
    <source>
        <dbReference type="Proteomes" id="UP000253868"/>
    </source>
</evidence>
<dbReference type="Pfam" id="PF00082">
    <property type="entry name" value="Peptidase_S8"/>
    <property type="match status" value="1"/>
</dbReference>
<evidence type="ECO:0000256" key="1">
    <source>
        <dbReference type="ARBA" id="ARBA00011073"/>
    </source>
</evidence>
<feature type="active site" description="Charge relay system" evidence="5 6">
    <location>
        <position position="222"/>
    </location>
</feature>
<evidence type="ECO:0000256" key="6">
    <source>
        <dbReference type="PROSITE-ProRule" id="PRU01240"/>
    </source>
</evidence>
<feature type="compositionally biased region" description="Low complexity" evidence="8">
    <location>
        <begin position="1"/>
        <end position="19"/>
    </location>
</feature>
<dbReference type="PROSITE" id="PS00138">
    <property type="entry name" value="SUBTILASE_SER"/>
    <property type="match status" value="1"/>
</dbReference>
<accession>A0A345HRH8</accession>
<dbReference type="OrthoDB" id="9798386at2"/>
<evidence type="ECO:0000256" key="8">
    <source>
        <dbReference type="SAM" id="MobiDB-lite"/>
    </source>
</evidence>
<evidence type="ECO:0000259" key="9">
    <source>
        <dbReference type="Pfam" id="PF00082"/>
    </source>
</evidence>
<evidence type="ECO:0000256" key="7">
    <source>
        <dbReference type="RuleBase" id="RU003355"/>
    </source>
</evidence>
<gene>
    <name evidence="10" type="ORF">DVK44_18410</name>
</gene>
<feature type="active site" description="Charge relay system" evidence="5 6">
    <location>
        <position position="429"/>
    </location>
</feature>
<dbReference type="InterPro" id="IPR017297">
    <property type="entry name" value="Peptidase_S8A_DPH-A"/>
</dbReference>
<dbReference type="AlphaFoldDB" id="A0A345HRH8"/>
<feature type="domain" description="Peptidase S8/S53" evidence="9">
    <location>
        <begin position="213"/>
        <end position="470"/>
    </location>
</feature>
<dbReference type="GO" id="GO:0006508">
    <property type="term" value="P:proteolysis"/>
    <property type="evidence" value="ECO:0007669"/>
    <property type="project" value="UniProtKB-KW"/>
</dbReference>
<keyword evidence="11" id="KW-1185">Reference proteome</keyword>
<dbReference type="CDD" id="cd07487">
    <property type="entry name" value="Peptidases_S8_1"/>
    <property type="match status" value="1"/>
</dbReference>
<evidence type="ECO:0000256" key="3">
    <source>
        <dbReference type="ARBA" id="ARBA00022801"/>
    </source>
</evidence>
<dbReference type="InterPro" id="IPR050131">
    <property type="entry name" value="Peptidase_S8_subtilisin-like"/>
</dbReference>
<organism evidence="10 11">
    <name type="scientific">Streptomyces paludis</name>
    <dbReference type="NCBI Taxonomy" id="2282738"/>
    <lineage>
        <taxon>Bacteria</taxon>
        <taxon>Bacillati</taxon>
        <taxon>Actinomycetota</taxon>
        <taxon>Actinomycetes</taxon>
        <taxon>Kitasatosporales</taxon>
        <taxon>Streptomycetaceae</taxon>
        <taxon>Streptomyces</taxon>
    </lineage>
</organism>
<dbReference type="InterPro" id="IPR015500">
    <property type="entry name" value="Peptidase_S8_subtilisin-rel"/>
</dbReference>
<dbReference type="InterPro" id="IPR036852">
    <property type="entry name" value="Peptidase_S8/S53_dom_sf"/>
</dbReference>
<keyword evidence="2 6" id="KW-0645">Protease</keyword>
<dbReference type="InterPro" id="IPR022398">
    <property type="entry name" value="Peptidase_S8_His-AS"/>
</dbReference>
<dbReference type="InterPro" id="IPR023828">
    <property type="entry name" value="Peptidase_S8_Ser-AS"/>
</dbReference>
<dbReference type="InterPro" id="IPR023827">
    <property type="entry name" value="Peptidase_S8_Asp-AS"/>
</dbReference>
<keyword evidence="4 6" id="KW-0720">Serine protease</keyword>
<evidence type="ECO:0000256" key="5">
    <source>
        <dbReference type="PIRSR" id="PIRSR615500-1"/>
    </source>
</evidence>
<comment type="similarity">
    <text evidence="1 6 7">Belongs to the peptidase S8 family.</text>
</comment>
<dbReference type="PIRSF" id="PIRSF037854">
    <property type="entry name" value="Dihydropyridine_esterase"/>
    <property type="match status" value="1"/>
</dbReference>
<keyword evidence="3 6" id="KW-0378">Hydrolase</keyword>
<dbReference type="PROSITE" id="PS51892">
    <property type="entry name" value="SUBTILASE"/>
    <property type="match status" value="1"/>
</dbReference>
<sequence length="1095" mass="114187">MVTSSATAATATSADTSTAKTFGAQGNGTTSVVTLITGDQVHVDTHGKVVRVQRGEGRESVRISIRRIGDDTYVMPSDASLLVGQGRLDRRLFNVTGLLKAQYDDAHRATLPLIVSYAKNASRKAEAKAAIADADISVRRTLPAVSGEALTAPKDETADVWEALTAEGDPQSEAREAAPGIERVWLDGKRKALLDKSVPQIGAPTAWQAGYDGTGVKVAVLDTGVDQTHPDLKGVSILRKDFSGSGNTVDHSGHGTHVASTIAGSGAKSGGKYKGVAPGTKIIDAKVLDDDGFGEDSGIIAGMQWAADQGAKIANLSLGGEDTADVDPLEAAVDKISAEKNVLFVIAAGNEGPDAETIGSPGSAASALTVGAVDSKNKIAGFSSVGPTADGSLKPDITAPGVNIVAARAAKGVDGTPAAAGYVSMSGTSMATPHVAGAAAILAQQHPDWTGARIKQALVSSAKPTAGLTPYQQGTGRTDLTKAITQTVVSERSSVSFGTLLWPHTKPVTQQVTYRNDGTSPVTLDLSLEATGPKGKAAPAGFFALGAQQVTVPAGGTARVSLSANNIGGSASGGYAGAVVAKATEGGQSVRTSFAAQLETESYQLTLKYLDTKGKPSQSGSMVYGLANDFWAERYDTDGDGVVKLRVPKGTYALESQVQTPKGAKADPDVALMMQPKLNVTKNTTVTFDARKAKPISVTAPESAKSVHTYVRYDHTTAGRAYASTMDLGSFSGFRTGHVGPTVPAKEFGSQVGGTWQKGSTTYNVLYPRRGSLHTGFSHKINKGELALVKMKIGASAKNRLGSISPTWELPSEDGYQTVSKPFALPATAKTYVSAGKGIAWSFAAGQNVSKNSPELDVMLTQYGEKVYQPKKTYERTFNVGVFSPRIGSYSGAWRSGNDMWFCMPEFTDSSGNEGLSLTTKQRSFISVNGKKTVVSTLCGGEDIAGVPAKSAKYRIYTDASRSTKVAGVTTRLIADWAFTSKKPAAGKTATLPLSTVRFVPKLSLTSTAPAGKTFTVPLTLQGPAAKSFKSLAVQVSYDGGKKWSKAPVTTAKNGKKSLKLNHPKKAESVSFKAKLTDKSGNTYNVTVEKAYLLK</sequence>
<feature type="region of interest" description="Disordered" evidence="8">
    <location>
        <begin position="1"/>
        <end position="23"/>
    </location>
</feature>
<dbReference type="PANTHER" id="PTHR43806:SF65">
    <property type="entry name" value="SERINE PROTEASE APRX"/>
    <property type="match status" value="1"/>
</dbReference>
<dbReference type="EMBL" id="CP031194">
    <property type="protein sequence ID" value="AXG79302.1"/>
    <property type="molecule type" value="Genomic_DNA"/>
</dbReference>
<proteinExistence type="inferred from homology"/>
<evidence type="ECO:0000256" key="4">
    <source>
        <dbReference type="ARBA" id="ARBA00022825"/>
    </source>
</evidence>
<dbReference type="PROSITE" id="PS00137">
    <property type="entry name" value="SUBTILASE_HIS"/>
    <property type="match status" value="1"/>
</dbReference>
<dbReference type="GO" id="GO:0004252">
    <property type="term" value="F:serine-type endopeptidase activity"/>
    <property type="evidence" value="ECO:0007669"/>
    <property type="project" value="UniProtKB-UniRule"/>
</dbReference>
<dbReference type="PANTHER" id="PTHR43806">
    <property type="entry name" value="PEPTIDASE S8"/>
    <property type="match status" value="1"/>
</dbReference>
<dbReference type="PRINTS" id="PR00723">
    <property type="entry name" value="SUBTILISIN"/>
</dbReference>
<name>A0A345HRH8_9ACTN</name>
<dbReference type="PROSITE" id="PS00136">
    <property type="entry name" value="SUBTILASE_ASP"/>
    <property type="match status" value="1"/>
</dbReference>
<dbReference type="Proteomes" id="UP000253868">
    <property type="component" value="Chromosome"/>
</dbReference>
<dbReference type="Gene3D" id="3.40.50.200">
    <property type="entry name" value="Peptidase S8/S53 domain"/>
    <property type="match status" value="1"/>
</dbReference>
<dbReference type="InterPro" id="IPR000209">
    <property type="entry name" value="Peptidase_S8/S53_dom"/>
</dbReference>
<dbReference type="KEGG" id="spad:DVK44_18410"/>
<feature type="active site" description="Charge relay system" evidence="5 6">
    <location>
        <position position="254"/>
    </location>
</feature>
<evidence type="ECO:0000313" key="10">
    <source>
        <dbReference type="EMBL" id="AXG79302.1"/>
    </source>
</evidence>
<dbReference type="SUPFAM" id="SSF52743">
    <property type="entry name" value="Subtilisin-like"/>
    <property type="match status" value="1"/>
</dbReference>
<evidence type="ECO:0000256" key="2">
    <source>
        <dbReference type="ARBA" id="ARBA00022670"/>
    </source>
</evidence>
<reference evidence="11" key="1">
    <citation type="submission" date="2018-07" db="EMBL/GenBank/DDBJ databases">
        <authorList>
            <person name="Zhao J."/>
        </authorList>
    </citation>
    <scope>NUCLEOTIDE SEQUENCE [LARGE SCALE GENOMIC DNA]</scope>
    <source>
        <strain evidence="11">GSSD-12</strain>
    </source>
</reference>